<name>A0A1H4AZX2_9BACT</name>
<evidence type="ECO:0000256" key="5">
    <source>
        <dbReference type="ARBA" id="ARBA00022975"/>
    </source>
</evidence>
<sequence length="331" mass="37259">MKDLSTKFMGLSLKNPIIAGSSGLSSSLAGIKKLEEGGAGAIVLKSIFEEEIFYEMDDLMKNVPETSRYMERFDYHDLVLKGENLAKYTTLIKEAKQAVKIPIVASINCSYTYEWTDYAKRLESAGADALELNMFFLPTDQKRSAEEVERAYFMVVEKIVATVSIPVSLKISYYFTCLGQTIQKLSRQGIAGLVLFNRFYSPDFDIENLKVTPTNILSSPSDLTMSLRWMAMMSQKVECDLAASTGVHDGAAVIKQLLAGAQAVQVVSTLYKNGPTYIQTMLNELQEWMTRHGYEKLQDFRGKMSQDKSVDPAIYERVQFMKYFSGQKDIL</sequence>
<organism evidence="8 9">
    <name type="scientific">Desulfuromusa kysingii</name>
    <dbReference type="NCBI Taxonomy" id="37625"/>
    <lineage>
        <taxon>Bacteria</taxon>
        <taxon>Pseudomonadati</taxon>
        <taxon>Thermodesulfobacteriota</taxon>
        <taxon>Desulfuromonadia</taxon>
        <taxon>Desulfuromonadales</taxon>
        <taxon>Geopsychrobacteraceae</taxon>
        <taxon>Desulfuromusa</taxon>
    </lineage>
</organism>
<dbReference type="PANTHER" id="PTHR48109">
    <property type="entry name" value="DIHYDROOROTATE DEHYDROGENASE (QUINONE), MITOCHONDRIAL-RELATED"/>
    <property type="match status" value="1"/>
</dbReference>
<evidence type="ECO:0000313" key="8">
    <source>
        <dbReference type="EMBL" id="SEA41152.1"/>
    </source>
</evidence>
<dbReference type="GO" id="GO:0006207">
    <property type="term" value="P:'de novo' pyrimidine nucleobase biosynthetic process"/>
    <property type="evidence" value="ECO:0007669"/>
    <property type="project" value="TreeGrafter"/>
</dbReference>
<dbReference type="NCBIfam" id="NF005741">
    <property type="entry name" value="PRK07565.1"/>
    <property type="match status" value="1"/>
</dbReference>
<keyword evidence="4" id="KW-0288">FMN</keyword>
<dbReference type="InterPro" id="IPR013785">
    <property type="entry name" value="Aldolase_TIM"/>
</dbReference>
<dbReference type="InterPro" id="IPR050074">
    <property type="entry name" value="DHO_dehydrogenase"/>
</dbReference>
<evidence type="ECO:0000256" key="1">
    <source>
        <dbReference type="ARBA" id="ARBA00001917"/>
    </source>
</evidence>
<dbReference type="GO" id="GO:0004152">
    <property type="term" value="F:dihydroorotate dehydrogenase activity"/>
    <property type="evidence" value="ECO:0007669"/>
    <property type="project" value="InterPro"/>
</dbReference>
<dbReference type="RefSeq" id="WP_092347728.1">
    <property type="nucleotide sequence ID" value="NZ_FNQN01000005.1"/>
</dbReference>
<keyword evidence="5" id="KW-0665">Pyrimidine biosynthesis</keyword>
<reference evidence="8 9" key="1">
    <citation type="submission" date="2016-10" db="EMBL/GenBank/DDBJ databases">
        <authorList>
            <person name="de Groot N.N."/>
        </authorList>
    </citation>
    <scope>NUCLEOTIDE SEQUENCE [LARGE SCALE GENOMIC DNA]</scope>
    <source>
        <strain evidence="8 9">DSM 7343</strain>
    </source>
</reference>
<evidence type="ECO:0000313" key="9">
    <source>
        <dbReference type="Proteomes" id="UP000199409"/>
    </source>
</evidence>
<dbReference type="SUPFAM" id="SSF51395">
    <property type="entry name" value="FMN-linked oxidoreductases"/>
    <property type="match status" value="1"/>
</dbReference>
<keyword evidence="3" id="KW-0285">Flavoprotein</keyword>
<evidence type="ECO:0000259" key="7">
    <source>
        <dbReference type="Pfam" id="PF01180"/>
    </source>
</evidence>
<dbReference type="UniPathway" id="UPA00070"/>
<accession>A0A1H4AZX2</accession>
<dbReference type="GO" id="GO:0005737">
    <property type="term" value="C:cytoplasm"/>
    <property type="evidence" value="ECO:0007669"/>
    <property type="project" value="InterPro"/>
</dbReference>
<dbReference type="PIRSF" id="PIRSF000164">
    <property type="entry name" value="DHO_oxidase"/>
    <property type="match status" value="1"/>
</dbReference>
<dbReference type="OrthoDB" id="9794954at2"/>
<dbReference type="GO" id="GO:0044205">
    <property type="term" value="P:'de novo' UMP biosynthetic process"/>
    <property type="evidence" value="ECO:0007669"/>
    <property type="project" value="UniProtKB-UniPathway"/>
</dbReference>
<dbReference type="EMBL" id="FNQN01000005">
    <property type="protein sequence ID" value="SEA41152.1"/>
    <property type="molecule type" value="Genomic_DNA"/>
</dbReference>
<evidence type="ECO:0000256" key="4">
    <source>
        <dbReference type="ARBA" id="ARBA00022643"/>
    </source>
</evidence>
<proteinExistence type="predicted"/>
<dbReference type="Proteomes" id="UP000199409">
    <property type="component" value="Unassembled WGS sequence"/>
</dbReference>
<dbReference type="STRING" id="37625.SAMN05660420_02048"/>
<comment type="cofactor">
    <cofactor evidence="1">
        <name>FMN</name>
        <dbReference type="ChEBI" id="CHEBI:58210"/>
    </cofactor>
</comment>
<keyword evidence="9" id="KW-1185">Reference proteome</keyword>
<dbReference type="PANTHER" id="PTHR48109:SF3">
    <property type="entry name" value="SLL0744 PROTEIN"/>
    <property type="match status" value="1"/>
</dbReference>
<protein>
    <submittedName>
        <fullName evidence="8">Dihydroorotate dehydrogenase (Fumarate)</fullName>
    </submittedName>
</protein>
<dbReference type="InterPro" id="IPR005720">
    <property type="entry name" value="Dihydroorotate_DH_cat"/>
</dbReference>
<keyword evidence="6" id="KW-0560">Oxidoreductase</keyword>
<dbReference type="Gene3D" id="3.20.20.70">
    <property type="entry name" value="Aldolase class I"/>
    <property type="match status" value="1"/>
</dbReference>
<evidence type="ECO:0000256" key="2">
    <source>
        <dbReference type="ARBA" id="ARBA00004725"/>
    </source>
</evidence>
<dbReference type="AlphaFoldDB" id="A0A1H4AZX2"/>
<feature type="domain" description="Dihydroorotate dehydrogenase catalytic" evidence="7">
    <location>
        <begin position="4"/>
        <end position="289"/>
    </location>
</feature>
<gene>
    <name evidence="8" type="ORF">SAMN05660420_02048</name>
</gene>
<dbReference type="InterPro" id="IPR012135">
    <property type="entry name" value="Dihydroorotate_DH_1_2"/>
</dbReference>
<evidence type="ECO:0000256" key="6">
    <source>
        <dbReference type="ARBA" id="ARBA00023002"/>
    </source>
</evidence>
<comment type="pathway">
    <text evidence="2">Pyrimidine metabolism; UMP biosynthesis via de novo pathway.</text>
</comment>
<evidence type="ECO:0000256" key="3">
    <source>
        <dbReference type="ARBA" id="ARBA00022630"/>
    </source>
</evidence>
<dbReference type="Pfam" id="PF01180">
    <property type="entry name" value="DHO_dh"/>
    <property type="match status" value="1"/>
</dbReference>